<name>A0A327R8P1_9FLAO</name>
<feature type="transmembrane region" description="Helical" evidence="1">
    <location>
        <begin position="6"/>
        <end position="27"/>
    </location>
</feature>
<keyword evidence="1" id="KW-1133">Transmembrane helix</keyword>
<keyword evidence="1" id="KW-0812">Transmembrane</keyword>
<feature type="transmembrane region" description="Helical" evidence="1">
    <location>
        <begin position="111"/>
        <end position="131"/>
    </location>
</feature>
<dbReference type="OrthoDB" id="979152at2"/>
<sequence>MKELSLSIYVVPTIALVLVILFYYHFVNQVGNKLNYRKSIITVSLLAFILNFIWEFAQGPLYKGFKYDWQHISFCMLASIADMLMVLILLFSFGLIYKNVYWINSMDLNKVLLLVFVGFSGSILAEVFHTMRGDWSYTDTMPLLPVMEVGVSPVLQFMILPWLIYSISKQMVKE</sequence>
<feature type="transmembrane region" description="Helical" evidence="1">
    <location>
        <begin position="39"/>
        <end position="57"/>
    </location>
</feature>
<organism evidence="2 3">
    <name type="scientific">Arenibacter echinorum</name>
    <dbReference type="NCBI Taxonomy" id="440515"/>
    <lineage>
        <taxon>Bacteria</taxon>
        <taxon>Pseudomonadati</taxon>
        <taxon>Bacteroidota</taxon>
        <taxon>Flavobacteriia</taxon>
        <taxon>Flavobacteriales</taxon>
        <taxon>Flavobacteriaceae</taxon>
        <taxon>Arenibacter</taxon>
    </lineage>
</organism>
<dbReference type="AlphaFoldDB" id="A0A327R8P1"/>
<proteinExistence type="predicted"/>
<dbReference type="Proteomes" id="UP000249696">
    <property type="component" value="Unassembled WGS sequence"/>
</dbReference>
<evidence type="ECO:0000313" key="2">
    <source>
        <dbReference type="EMBL" id="RAJ10277.1"/>
    </source>
</evidence>
<dbReference type="EMBL" id="QLLN01000005">
    <property type="protein sequence ID" value="RAJ10277.1"/>
    <property type="molecule type" value="Genomic_DNA"/>
</dbReference>
<comment type="caution">
    <text evidence="2">The sequence shown here is derived from an EMBL/GenBank/DDBJ whole genome shotgun (WGS) entry which is preliminary data.</text>
</comment>
<accession>A0A327R8P1</accession>
<feature type="transmembrane region" description="Helical" evidence="1">
    <location>
        <begin position="69"/>
        <end position="91"/>
    </location>
</feature>
<protein>
    <recommendedName>
        <fullName evidence="4">Lycopene cyclase domain-containing protein</fullName>
    </recommendedName>
</protein>
<evidence type="ECO:0000256" key="1">
    <source>
        <dbReference type="SAM" id="Phobius"/>
    </source>
</evidence>
<evidence type="ECO:0000313" key="3">
    <source>
        <dbReference type="Proteomes" id="UP000249696"/>
    </source>
</evidence>
<dbReference type="RefSeq" id="WP_111624420.1">
    <property type="nucleotide sequence ID" value="NZ_QLLN01000005.1"/>
</dbReference>
<reference evidence="2 3" key="1">
    <citation type="submission" date="2018-06" db="EMBL/GenBank/DDBJ databases">
        <title>Genomic Encyclopedia of Archaeal and Bacterial Type Strains, Phase II (KMG-II): from individual species to whole genera.</title>
        <authorList>
            <person name="Goeker M."/>
        </authorList>
    </citation>
    <scope>NUCLEOTIDE SEQUENCE [LARGE SCALE GENOMIC DNA]</scope>
    <source>
        <strain evidence="2 3">DSM 23522</strain>
    </source>
</reference>
<gene>
    <name evidence="2" type="ORF">LV92_03026</name>
</gene>
<evidence type="ECO:0008006" key="4">
    <source>
        <dbReference type="Google" id="ProtNLM"/>
    </source>
</evidence>
<keyword evidence="1" id="KW-0472">Membrane</keyword>
<keyword evidence="3" id="KW-1185">Reference proteome</keyword>
<feature type="transmembrane region" description="Helical" evidence="1">
    <location>
        <begin position="143"/>
        <end position="165"/>
    </location>
</feature>